<dbReference type="EMBL" id="CAJNOO010001623">
    <property type="protein sequence ID" value="CAF1179092.1"/>
    <property type="molecule type" value="Genomic_DNA"/>
</dbReference>
<evidence type="ECO:0000313" key="3">
    <source>
        <dbReference type="EMBL" id="CAF1179092.1"/>
    </source>
</evidence>
<reference evidence="3" key="1">
    <citation type="submission" date="2021-02" db="EMBL/GenBank/DDBJ databases">
        <authorList>
            <person name="Nowell W R."/>
        </authorList>
    </citation>
    <scope>NUCLEOTIDE SEQUENCE</scope>
</reference>
<dbReference type="InterPro" id="IPR009091">
    <property type="entry name" value="RCC1/BLIP-II"/>
</dbReference>
<dbReference type="SMART" id="SM00612">
    <property type="entry name" value="Kelch"/>
    <property type="match status" value="6"/>
</dbReference>
<accession>A0A814UM80</accession>
<dbReference type="PANTHER" id="PTHR46344:SF27">
    <property type="entry name" value="KELCH REPEAT SUPERFAMILY PROTEIN"/>
    <property type="match status" value="1"/>
</dbReference>
<dbReference type="SUPFAM" id="SSF50965">
    <property type="entry name" value="Galactose oxidase, central domain"/>
    <property type="match status" value="1"/>
</dbReference>
<dbReference type="AlphaFoldDB" id="A0A814UM80"/>
<dbReference type="OrthoDB" id="45365at2759"/>
<evidence type="ECO:0008006" key="5">
    <source>
        <dbReference type="Google" id="ProtNLM"/>
    </source>
</evidence>
<dbReference type="InterPro" id="IPR011043">
    <property type="entry name" value="Gal_Oxase/kelch_b-propeller"/>
</dbReference>
<sequence>MLFIRTSFTFTIVLTTLIIIDGRFIRKSDDRQYDEVHTWHTIVSLNGTWYGTLHIMTENEHGIYFVDGSKNHSLIQNPFIISESSPFDYGLIISDEDDFNMLYSLTLNQQVTPDPSQSNSRICVYLIGARRAAYPQIIPVSFNGWSNTSSINIARDSHTASILPNGNILIAGGYNKSVLSSAELYNLLRETWTITGNMNNARFHHSESILTNGKVLVVGGSNDKHQLNSAELYDSSTRAWILINNMNTAREYHTATVLTDGKVLIAGGYNGIIQTSTELYDPLTGNWTFTGLMNTRRQYHTASMLKNGKVLVTGGYDAMTILNNAELYDPSTGHWTITNSMNNARYFHRASVLSDGKVLITGGNDGEGQLKSAELYDPSTETWTLINNMNTAREYHTATILTDGKVLITGGHNGTFYLNSAELYDPSSKTWTITYSMNIPRIRHTTSLLTNGKVDEDDFNMLYSLTLNQQVTPDPSQSNSRICVYLIGARRAAYPQIIPVSFNGNTTCLWQSVESRGENFWVL</sequence>
<proteinExistence type="predicted"/>
<dbReference type="SUPFAM" id="SSF50985">
    <property type="entry name" value="RCC1/BLIP-II"/>
    <property type="match status" value="1"/>
</dbReference>
<evidence type="ECO:0000313" key="4">
    <source>
        <dbReference type="Proteomes" id="UP000663882"/>
    </source>
</evidence>
<gene>
    <name evidence="3" type="ORF">RFH988_LOCUS23404</name>
</gene>
<evidence type="ECO:0000256" key="1">
    <source>
        <dbReference type="ARBA" id="ARBA00022441"/>
    </source>
</evidence>
<dbReference type="PANTHER" id="PTHR46344">
    <property type="entry name" value="OS02G0202900 PROTEIN"/>
    <property type="match status" value="1"/>
</dbReference>
<evidence type="ECO:0000256" key="2">
    <source>
        <dbReference type="ARBA" id="ARBA00022737"/>
    </source>
</evidence>
<name>A0A814UM80_9BILA</name>
<organism evidence="3 4">
    <name type="scientific">Rotaria sordida</name>
    <dbReference type="NCBI Taxonomy" id="392033"/>
    <lineage>
        <taxon>Eukaryota</taxon>
        <taxon>Metazoa</taxon>
        <taxon>Spiralia</taxon>
        <taxon>Gnathifera</taxon>
        <taxon>Rotifera</taxon>
        <taxon>Eurotatoria</taxon>
        <taxon>Bdelloidea</taxon>
        <taxon>Philodinida</taxon>
        <taxon>Philodinidae</taxon>
        <taxon>Rotaria</taxon>
    </lineage>
</organism>
<comment type="caution">
    <text evidence="3">The sequence shown here is derived from an EMBL/GenBank/DDBJ whole genome shotgun (WGS) entry which is preliminary data.</text>
</comment>
<dbReference type="Gene3D" id="2.130.10.80">
    <property type="entry name" value="Galactose oxidase/kelch, beta-propeller"/>
    <property type="match status" value="4"/>
</dbReference>
<dbReference type="Proteomes" id="UP000663882">
    <property type="component" value="Unassembled WGS sequence"/>
</dbReference>
<protein>
    <recommendedName>
        <fullName evidence="5">Kelch repeat protein</fullName>
    </recommendedName>
</protein>
<dbReference type="InterPro" id="IPR006652">
    <property type="entry name" value="Kelch_1"/>
</dbReference>
<dbReference type="Pfam" id="PF24681">
    <property type="entry name" value="Kelch_KLHDC2_KLHL20_DRC7"/>
    <property type="match status" value="2"/>
</dbReference>
<dbReference type="InterPro" id="IPR037293">
    <property type="entry name" value="Gal_Oxidase_central_sf"/>
</dbReference>
<keyword evidence="1" id="KW-0880">Kelch repeat</keyword>
<keyword evidence="2" id="KW-0677">Repeat</keyword>